<dbReference type="EMBL" id="JABFTP020000001">
    <property type="protein sequence ID" value="KAL3265598.1"/>
    <property type="molecule type" value="Genomic_DNA"/>
</dbReference>
<dbReference type="Proteomes" id="UP001516400">
    <property type="component" value="Unassembled WGS sequence"/>
</dbReference>
<dbReference type="AlphaFoldDB" id="A0ABD2MGX0"/>
<protein>
    <submittedName>
        <fullName evidence="2">Uncharacterized protein</fullName>
    </submittedName>
</protein>
<feature type="coiled-coil region" evidence="1">
    <location>
        <begin position="12"/>
        <end position="98"/>
    </location>
</feature>
<sequence>MSISDQLINALKEELSKQTTILRQDLDRIRDESRISTSDQLINALKEELSKQTTILRQDLDRIRDEVRQLRGATREKISSFEERLVKTETELLEVERSSLPIIISLSFNNKIIIAGLELDDENFVQNTIAELNELLKIDLAEDKFNNILKLVIPDHPLLK</sequence>
<keyword evidence="1" id="KW-0175">Coiled coil</keyword>
<comment type="caution">
    <text evidence="2">The sequence shown here is derived from an EMBL/GenBank/DDBJ whole genome shotgun (WGS) entry which is preliminary data.</text>
</comment>
<name>A0ABD2MGX0_9CUCU</name>
<reference evidence="2 3" key="1">
    <citation type="journal article" date="2021" name="BMC Biol.">
        <title>Horizontally acquired antibacterial genes associated with adaptive radiation of ladybird beetles.</title>
        <authorList>
            <person name="Li H.S."/>
            <person name="Tang X.F."/>
            <person name="Huang Y.H."/>
            <person name="Xu Z.Y."/>
            <person name="Chen M.L."/>
            <person name="Du X.Y."/>
            <person name="Qiu B.Y."/>
            <person name="Chen P.T."/>
            <person name="Zhang W."/>
            <person name="Slipinski A."/>
            <person name="Escalona H.E."/>
            <person name="Waterhouse R.M."/>
            <person name="Zwick A."/>
            <person name="Pang H."/>
        </authorList>
    </citation>
    <scope>NUCLEOTIDE SEQUENCE [LARGE SCALE GENOMIC DNA]</scope>
    <source>
        <strain evidence="2">SYSU2018</strain>
    </source>
</reference>
<gene>
    <name evidence="2" type="ORF">HHI36_009803</name>
</gene>
<evidence type="ECO:0000256" key="1">
    <source>
        <dbReference type="SAM" id="Coils"/>
    </source>
</evidence>
<keyword evidence="3" id="KW-1185">Reference proteome</keyword>
<organism evidence="2 3">
    <name type="scientific">Cryptolaemus montrouzieri</name>
    <dbReference type="NCBI Taxonomy" id="559131"/>
    <lineage>
        <taxon>Eukaryota</taxon>
        <taxon>Metazoa</taxon>
        <taxon>Ecdysozoa</taxon>
        <taxon>Arthropoda</taxon>
        <taxon>Hexapoda</taxon>
        <taxon>Insecta</taxon>
        <taxon>Pterygota</taxon>
        <taxon>Neoptera</taxon>
        <taxon>Endopterygota</taxon>
        <taxon>Coleoptera</taxon>
        <taxon>Polyphaga</taxon>
        <taxon>Cucujiformia</taxon>
        <taxon>Coccinelloidea</taxon>
        <taxon>Coccinellidae</taxon>
        <taxon>Scymninae</taxon>
        <taxon>Scymnini</taxon>
        <taxon>Cryptolaemus</taxon>
    </lineage>
</organism>
<evidence type="ECO:0000313" key="2">
    <source>
        <dbReference type="EMBL" id="KAL3265598.1"/>
    </source>
</evidence>
<accession>A0ABD2MGX0</accession>
<proteinExistence type="predicted"/>
<evidence type="ECO:0000313" key="3">
    <source>
        <dbReference type="Proteomes" id="UP001516400"/>
    </source>
</evidence>